<keyword evidence="5" id="KW-1185">Reference proteome</keyword>
<sequence>MDRKALKLSWLIVVVWVIGMTVLSFSYRSNVMTMSQVGELSNSIDELKYSLFREPAYRAELTDGQSLNLQLIYALRLQIEATYEQSWLTPDINQLLYTTDRFIEQTKIFLDNELDLISLVDQAQFIRAKYQDDTDLRTHYYHLGANVLEALFSSNKSNPQVFRELDQLYVESESLPALQKQDLQQLLSRTSAVLGSYAQGSYVIEKMMTHSIHKQINVVETQYHLQQRNLAISGVVYSGICLLAMILIISRFTGVQRMVERSEKVEDNSQKEVQSIVETSIVETPQEFKPIVSAATALDDGPEIDLDGMLDSLGNDYESVCMLLQVFVDDHTGDAERIAQLLNDAPEEALRKAHSLKGVGGNLGALKLRESAGKVEQAIKDDIGSVSGLLEELKARLDKAILEAQTFLNEQEPDG</sequence>
<feature type="domain" description="HPt" evidence="3">
    <location>
        <begin position="312"/>
        <end position="408"/>
    </location>
</feature>
<evidence type="ECO:0000256" key="2">
    <source>
        <dbReference type="SAM" id="Phobius"/>
    </source>
</evidence>
<evidence type="ECO:0000313" key="4">
    <source>
        <dbReference type="EMBL" id="MBN3580361.1"/>
    </source>
</evidence>
<keyword evidence="2" id="KW-0812">Transmembrane</keyword>
<feature type="transmembrane region" description="Helical" evidence="2">
    <location>
        <begin position="7"/>
        <end position="27"/>
    </location>
</feature>
<organism evidence="4 5">
    <name type="scientific">Vibrio neptunius</name>
    <dbReference type="NCBI Taxonomy" id="170651"/>
    <lineage>
        <taxon>Bacteria</taxon>
        <taxon>Pseudomonadati</taxon>
        <taxon>Pseudomonadota</taxon>
        <taxon>Gammaproteobacteria</taxon>
        <taxon>Vibrionales</taxon>
        <taxon>Vibrionaceae</taxon>
        <taxon>Vibrio</taxon>
    </lineage>
</organism>
<proteinExistence type="predicted"/>
<keyword evidence="1" id="KW-0902">Two-component regulatory system</keyword>
<dbReference type="CDD" id="cd00088">
    <property type="entry name" value="HPT"/>
    <property type="match status" value="1"/>
</dbReference>
<dbReference type="Pfam" id="PF01627">
    <property type="entry name" value="Hpt"/>
    <property type="match status" value="1"/>
</dbReference>
<protein>
    <submittedName>
        <fullName evidence="4">Hpt domain-containing protein</fullName>
    </submittedName>
</protein>
<keyword evidence="2" id="KW-0472">Membrane</keyword>
<dbReference type="SMART" id="SM00073">
    <property type="entry name" value="HPT"/>
    <property type="match status" value="1"/>
</dbReference>
<keyword evidence="2" id="KW-1133">Transmembrane helix</keyword>
<reference evidence="4 5" key="1">
    <citation type="submission" date="2021-02" db="EMBL/GenBank/DDBJ databases">
        <title>Draft Genome Sequences of 5 Vibrio neptunius Strains Isolated From of Bivalve Hatcheries.</title>
        <authorList>
            <person name="Galvis F."/>
            <person name="Barja J.L."/>
            <person name="Lemos M.L."/>
            <person name="Balado M."/>
        </authorList>
    </citation>
    <scope>NUCLEOTIDE SEQUENCE [LARGE SCALE GENOMIC DNA]</scope>
    <source>
        <strain evidence="4 5">PP-145.98</strain>
    </source>
</reference>
<evidence type="ECO:0000256" key="1">
    <source>
        <dbReference type="ARBA" id="ARBA00023012"/>
    </source>
</evidence>
<dbReference type="Gene3D" id="1.20.120.160">
    <property type="entry name" value="HPT domain"/>
    <property type="match status" value="1"/>
</dbReference>
<dbReference type="Proteomes" id="UP000779070">
    <property type="component" value="Unassembled WGS sequence"/>
</dbReference>
<dbReference type="EMBL" id="JAFHLB010000044">
    <property type="protein sequence ID" value="MBN3580361.1"/>
    <property type="molecule type" value="Genomic_DNA"/>
</dbReference>
<feature type="transmembrane region" description="Helical" evidence="2">
    <location>
        <begin position="230"/>
        <end position="249"/>
    </location>
</feature>
<evidence type="ECO:0000313" key="5">
    <source>
        <dbReference type="Proteomes" id="UP000779070"/>
    </source>
</evidence>
<dbReference type="SUPFAM" id="SSF47226">
    <property type="entry name" value="Histidine-containing phosphotransfer domain, HPT domain"/>
    <property type="match status" value="1"/>
</dbReference>
<dbReference type="InterPro" id="IPR008207">
    <property type="entry name" value="Sig_transdc_His_kin_Hpt_dom"/>
</dbReference>
<name>A0ABS3A7A8_9VIBR</name>
<evidence type="ECO:0000259" key="3">
    <source>
        <dbReference type="SMART" id="SM00073"/>
    </source>
</evidence>
<accession>A0ABS3A7A8</accession>
<dbReference type="RefSeq" id="WP_206372060.1">
    <property type="nucleotide sequence ID" value="NZ_CAWPTM010000119.1"/>
</dbReference>
<comment type="caution">
    <text evidence="4">The sequence shown here is derived from an EMBL/GenBank/DDBJ whole genome shotgun (WGS) entry which is preliminary data.</text>
</comment>
<dbReference type="InterPro" id="IPR036641">
    <property type="entry name" value="HPT_dom_sf"/>
</dbReference>
<gene>
    <name evidence="4" type="ORF">JYA62_22200</name>
</gene>